<dbReference type="InterPro" id="IPR036388">
    <property type="entry name" value="WH-like_DNA-bd_sf"/>
</dbReference>
<organism evidence="7 8">
    <name type="scientific">Flavobacterium caeni</name>
    <dbReference type="NCBI Taxonomy" id="490189"/>
    <lineage>
        <taxon>Bacteria</taxon>
        <taxon>Pseudomonadati</taxon>
        <taxon>Bacteroidota</taxon>
        <taxon>Flavobacteriia</taxon>
        <taxon>Flavobacteriales</taxon>
        <taxon>Flavobacteriaceae</taxon>
        <taxon>Flavobacterium</taxon>
    </lineage>
</organism>
<dbReference type="EMBL" id="FMVF01000004">
    <property type="protein sequence ID" value="SCY24513.1"/>
    <property type="molecule type" value="Genomic_DNA"/>
</dbReference>
<dbReference type="AlphaFoldDB" id="A0A1G5EBX0"/>
<evidence type="ECO:0000259" key="6">
    <source>
        <dbReference type="Pfam" id="PF21982"/>
    </source>
</evidence>
<evidence type="ECO:0000259" key="5">
    <source>
        <dbReference type="Pfam" id="PF02631"/>
    </source>
</evidence>
<protein>
    <recommendedName>
        <fullName evidence="3">Regulatory protein RecX</fullName>
    </recommendedName>
</protein>
<dbReference type="InterPro" id="IPR003783">
    <property type="entry name" value="Regulatory_RecX"/>
</dbReference>
<dbReference type="OrthoDB" id="1523826at2"/>
<proteinExistence type="inferred from homology"/>
<keyword evidence="4" id="KW-0963">Cytoplasm</keyword>
<dbReference type="Gene3D" id="1.10.10.10">
    <property type="entry name" value="Winged helix-like DNA-binding domain superfamily/Winged helix DNA-binding domain"/>
    <property type="match status" value="2"/>
</dbReference>
<accession>A0A1G5EBX0</accession>
<dbReference type="PANTHER" id="PTHR33602:SF1">
    <property type="entry name" value="REGULATORY PROTEIN RECX FAMILY PROTEIN"/>
    <property type="match status" value="1"/>
</dbReference>
<dbReference type="Proteomes" id="UP000199354">
    <property type="component" value="Unassembled WGS sequence"/>
</dbReference>
<evidence type="ECO:0000256" key="4">
    <source>
        <dbReference type="ARBA" id="ARBA00022490"/>
    </source>
</evidence>
<name>A0A1G5EBX0_9FLAO</name>
<evidence type="ECO:0000256" key="1">
    <source>
        <dbReference type="ARBA" id="ARBA00004496"/>
    </source>
</evidence>
<dbReference type="RefSeq" id="WP_091141206.1">
    <property type="nucleotide sequence ID" value="NZ_FMVF01000004.1"/>
</dbReference>
<dbReference type="GO" id="GO:0006282">
    <property type="term" value="P:regulation of DNA repair"/>
    <property type="evidence" value="ECO:0007669"/>
    <property type="project" value="InterPro"/>
</dbReference>
<reference evidence="7 8" key="1">
    <citation type="submission" date="2016-10" db="EMBL/GenBank/DDBJ databases">
        <authorList>
            <person name="de Groot N.N."/>
        </authorList>
    </citation>
    <scope>NUCLEOTIDE SEQUENCE [LARGE SCALE GENOMIC DNA]</scope>
    <source>
        <strain evidence="7 8">CGMCC 1.7031</strain>
    </source>
</reference>
<dbReference type="STRING" id="490189.SAMN02927903_01010"/>
<dbReference type="InterPro" id="IPR053924">
    <property type="entry name" value="RecX_HTH_2nd"/>
</dbReference>
<keyword evidence="8" id="KW-1185">Reference proteome</keyword>
<dbReference type="InterPro" id="IPR053926">
    <property type="entry name" value="RecX_HTH_1st"/>
</dbReference>
<dbReference type="GO" id="GO:0005737">
    <property type="term" value="C:cytoplasm"/>
    <property type="evidence" value="ECO:0007669"/>
    <property type="project" value="UniProtKB-SubCell"/>
</dbReference>
<evidence type="ECO:0000256" key="2">
    <source>
        <dbReference type="ARBA" id="ARBA00009695"/>
    </source>
</evidence>
<feature type="domain" description="RecX first three-helical" evidence="6">
    <location>
        <begin position="11"/>
        <end position="50"/>
    </location>
</feature>
<evidence type="ECO:0000313" key="8">
    <source>
        <dbReference type="Proteomes" id="UP000199354"/>
    </source>
</evidence>
<dbReference type="PANTHER" id="PTHR33602">
    <property type="entry name" value="REGULATORY PROTEIN RECX FAMILY PROTEIN"/>
    <property type="match status" value="1"/>
</dbReference>
<comment type="similarity">
    <text evidence="2">Belongs to the RecX family.</text>
</comment>
<comment type="subcellular location">
    <subcellularLocation>
        <location evidence="1">Cytoplasm</location>
    </subcellularLocation>
</comment>
<gene>
    <name evidence="7" type="ORF">SAMN02927903_01010</name>
</gene>
<evidence type="ECO:0000313" key="7">
    <source>
        <dbReference type="EMBL" id="SCY24513.1"/>
    </source>
</evidence>
<dbReference type="Pfam" id="PF21982">
    <property type="entry name" value="RecX_HTH1"/>
    <property type="match status" value="1"/>
</dbReference>
<dbReference type="Pfam" id="PF02631">
    <property type="entry name" value="RecX_HTH2"/>
    <property type="match status" value="1"/>
</dbReference>
<sequence>MSKPIVTPLQARAKLERFCAYQDRCHQEVADKLRSLGTDTDTADEIIVYLIAHDFLNEERFARSFARGKHRIKFWGRIRIVHELKARGISQYNITTALKELDPDQYEQQFETLADRCWANLREPDLNKKKKKWFDALLRKGYEPQLVYDKMKLLTK</sequence>
<feature type="domain" description="RecX second three-helical" evidence="5">
    <location>
        <begin position="57"/>
        <end position="98"/>
    </location>
</feature>
<evidence type="ECO:0000256" key="3">
    <source>
        <dbReference type="ARBA" id="ARBA00018111"/>
    </source>
</evidence>